<evidence type="ECO:0008006" key="3">
    <source>
        <dbReference type="Google" id="ProtNLM"/>
    </source>
</evidence>
<reference evidence="1 2" key="1">
    <citation type="submission" date="2024-09" db="EMBL/GenBank/DDBJ databases">
        <title>Itraconazole resistance in Madurella fahalii resulting from another homologue of gene encoding cytochrome P450 14-alpha sterol demethylase (CYP51).</title>
        <authorList>
            <person name="Yoshioka I."/>
            <person name="Fahal A.H."/>
            <person name="Kaneko S."/>
            <person name="Yaguchi T."/>
        </authorList>
    </citation>
    <scope>NUCLEOTIDE SEQUENCE [LARGE SCALE GENOMIC DNA]</scope>
    <source>
        <strain evidence="1 2">IFM 68171</strain>
    </source>
</reference>
<keyword evidence="2" id="KW-1185">Reference proteome</keyword>
<dbReference type="EMBL" id="BAAFSV010000003">
    <property type="protein sequence ID" value="GAB1316467.1"/>
    <property type="molecule type" value="Genomic_DNA"/>
</dbReference>
<protein>
    <recommendedName>
        <fullName evidence="3">F-box domain-containing protein</fullName>
    </recommendedName>
</protein>
<comment type="caution">
    <text evidence="1">The sequence shown here is derived from an EMBL/GenBank/DDBJ whole genome shotgun (WGS) entry which is preliminary data.</text>
</comment>
<organism evidence="1 2">
    <name type="scientific">Madurella fahalii</name>
    <dbReference type="NCBI Taxonomy" id="1157608"/>
    <lineage>
        <taxon>Eukaryota</taxon>
        <taxon>Fungi</taxon>
        <taxon>Dikarya</taxon>
        <taxon>Ascomycota</taxon>
        <taxon>Pezizomycotina</taxon>
        <taxon>Sordariomycetes</taxon>
        <taxon>Sordariomycetidae</taxon>
        <taxon>Sordariales</taxon>
        <taxon>Sordariales incertae sedis</taxon>
        <taxon>Madurella</taxon>
    </lineage>
</organism>
<sequence>MFYTLPQEVFELLAYEDVKSLSSVSKPLHSALANKIWKGICVDLGRGKATHRLDSEPMMRCAAALQHATPAIRHATQLTFRSELYIDSYDDVPCPDTLARHHELASPETESVGELRTFHFSRLCHAATSIVRSLSQGQLVGFSWDLGACVPSDLIQALAESQPRIPSLRFITGRACPGALGETLSSLDVSSFRGLMCISWRSPSSRRPAALSDMIRNNRGGLQELELDFGYGQDLLRMSTSPDGWTDQESLAWLEGMQRQFRGSPDDASLLDILAPGGIHKVPNPILPSLRILSLTGVDLGWRSDGVFIGPDKLTQVIDFGALESLTLRQCFRWDEFLQVLARSGRPIRLKALEVKCADELHGYRVLAEFLGCFKGLQHLFVNVAASSRFDHLWRGIAQHNDTLKRLVYHTRLSTGIFRQTIGTGFLNDSVDHGIPDLGFQTQDLDPAVNPLTTLNLECLGLPSRASSLQVLLKPYASKSTLKVLHIRQTGLSKMNHGSMAMVLPRSRLARQTMILHRTERGEEDEGLDYEDTWVKSADHQVLQGILNPSLHRLAEWAFGPQGIPSLQLIAFGDFAYRRNGWSLHNIFVCRSADKGSGDRAYRVFGARDKEHEDEWAPIVAPYWPFLEACPVGPLLRGLKRTPWEF</sequence>
<gene>
    <name evidence="1" type="ORF">MFIFM68171_06677</name>
</gene>
<dbReference type="Proteomes" id="UP001628179">
    <property type="component" value="Unassembled WGS sequence"/>
</dbReference>
<proteinExistence type="predicted"/>
<dbReference type="RefSeq" id="XP_070918198.1">
    <property type="nucleotide sequence ID" value="XM_071062097.1"/>
</dbReference>
<dbReference type="GeneID" id="98177420"/>
<accession>A0ABQ0GFF9</accession>
<name>A0ABQ0GFF9_9PEZI</name>
<evidence type="ECO:0000313" key="1">
    <source>
        <dbReference type="EMBL" id="GAB1316467.1"/>
    </source>
</evidence>
<evidence type="ECO:0000313" key="2">
    <source>
        <dbReference type="Proteomes" id="UP001628179"/>
    </source>
</evidence>